<sequence>MAKGVFFLIDAEHDGDIQHYKSLIIDNGGEIEEVVWTGNEDDDAYIVFSAPTKQQVDNIKSILKYG</sequence>
<gene>
    <name evidence="1" type="ORF">FYJ72_03910</name>
</gene>
<protein>
    <submittedName>
        <fullName evidence="1">Uncharacterized protein</fullName>
    </submittedName>
</protein>
<dbReference type="Proteomes" id="UP000450161">
    <property type="component" value="Unassembled WGS sequence"/>
</dbReference>
<organism evidence="1 2">
    <name type="scientific">Segatella copri</name>
    <dbReference type="NCBI Taxonomy" id="165179"/>
    <lineage>
        <taxon>Bacteria</taxon>
        <taxon>Pseudomonadati</taxon>
        <taxon>Bacteroidota</taxon>
        <taxon>Bacteroidia</taxon>
        <taxon>Bacteroidales</taxon>
        <taxon>Prevotellaceae</taxon>
        <taxon>Segatella</taxon>
    </lineage>
</organism>
<proteinExistence type="predicted"/>
<reference evidence="1 2" key="1">
    <citation type="submission" date="2019-08" db="EMBL/GenBank/DDBJ databases">
        <title>In-depth cultivation of the pig gut microbiome towards novel bacterial diversity and tailored functional studies.</title>
        <authorList>
            <person name="Wylensek D."/>
            <person name="Hitch T.C.A."/>
            <person name="Clavel T."/>
        </authorList>
    </citation>
    <scope>NUCLEOTIDE SEQUENCE [LARGE SCALE GENOMIC DNA]</scope>
    <source>
        <strain evidence="1 2">LKV-178-WT-2C</strain>
    </source>
</reference>
<dbReference type="RefSeq" id="WP_154480468.1">
    <property type="nucleotide sequence ID" value="NZ_VUNF01000004.1"/>
</dbReference>
<evidence type="ECO:0000313" key="1">
    <source>
        <dbReference type="EMBL" id="MST76848.1"/>
    </source>
</evidence>
<evidence type="ECO:0000313" key="2">
    <source>
        <dbReference type="Proteomes" id="UP000450161"/>
    </source>
</evidence>
<comment type="caution">
    <text evidence="1">The sequence shown here is derived from an EMBL/GenBank/DDBJ whole genome shotgun (WGS) entry which is preliminary data.</text>
</comment>
<dbReference type="EMBL" id="VUNF01000004">
    <property type="protein sequence ID" value="MST76848.1"/>
    <property type="molecule type" value="Genomic_DNA"/>
</dbReference>
<accession>A0A6I2TX78</accession>
<dbReference type="AlphaFoldDB" id="A0A6I2TX78"/>
<name>A0A6I2TX78_9BACT</name>